<keyword evidence="4" id="KW-1185">Reference proteome</keyword>
<dbReference type="AlphaFoldDB" id="A0A090L4C6"/>
<proteinExistence type="predicted"/>
<organism evidence="3">
    <name type="scientific">Strongyloides ratti</name>
    <name type="common">Parasitic roundworm</name>
    <dbReference type="NCBI Taxonomy" id="34506"/>
    <lineage>
        <taxon>Eukaryota</taxon>
        <taxon>Metazoa</taxon>
        <taxon>Ecdysozoa</taxon>
        <taxon>Nematoda</taxon>
        <taxon>Chromadorea</taxon>
        <taxon>Rhabditida</taxon>
        <taxon>Tylenchina</taxon>
        <taxon>Panagrolaimomorpha</taxon>
        <taxon>Strongyloidoidea</taxon>
        <taxon>Strongyloididae</taxon>
        <taxon>Strongyloides</taxon>
    </lineage>
</organism>
<sequence length="316" mass="36672">MRQSIKAYNDCERRKAKGSNTFSSMEANDSIYNPMEIIKQIRGKRYGGNISSMEYAYLLKALLAYFFENKMLIGGNNGRINFAKEYENYVYKLDASENLMDKKVKNFLKYVNINDAGKLNELCVQFNNIGMMSKDALINNCQRFYTAKESLLRRNRYNDIECLDKTSVNINGYDSKNILGYIHANEMIYKYGEGNERKIIMCQAPIQTTVDDMYDMIFRYKIGIIVILVNEKEIKVQNKLNIRSCILIKKTDNVNRIIEYDYTILNFFTTLIDPIQAYLLKVVLFMNSIHCSTGIGRTGTLALAIYMINYGKRLIK</sequence>
<dbReference type="InterPro" id="IPR029021">
    <property type="entry name" value="Prot-tyrosine_phosphatase-like"/>
</dbReference>
<protein>
    <submittedName>
        <fullName evidence="3">Protein-tyrosine phosphatase, receptor/non-receptor type domain and Protein-tyrosine/Dual specificity phosphatase domain-containing protein</fullName>
    </submittedName>
</protein>
<dbReference type="Gene3D" id="3.90.190.10">
    <property type="entry name" value="Protein tyrosine phosphatase superfamily"/>
    <property type="match status" value="1"/>
</dbReference>
<dbReference type="PANTHER" id="PTHR46163">
    <property type="entry name" value="TYROSINE-PROTEIN PHOSPHATASE-RELATED"/>
    <property type="match status" value="1"/>
</dbReference>
<dbReference type="STRING" id="34506.A0A090L4C6"/>
<dbReference type="InterPro" id="IPR000242">
    <property type="entry name" value="PTP_cat"/>
</dbReference>
<gene>
    <name evidence="3 5 6" type="ORF">SRAE_1000123800</name>
</gene>
<reference evidence="5" key="2">
    <citation type="submission" date="2020-12" db="UniProtKB">
        <authorList>
            <consortium name="WormBaseParasite"/>
        </authorList>
    </citation>
    <scope>IDENTIFICATION</scope>
</reference>
<evidence type="ECO:0000259" key="2">
    <source>
        <dbReference type="PROSITE" id="PS50056"/>
    </source>
</evidence>
<dbReference type="InterPro" id="IPR000387">
    <property type="entry name" value="Tyr_Pase_dom"/>
</dbReference>
<dbReference type="WBParaSite" id="SRAE_1000123800.1">
    <property type="protein sequence ID" value="SRAE_1000123800.1"/>
    <property type="gene ID" value="WBGene00257842"/>
</dbReference>
<name>A0A090L4C6_STRRB</name>
<evidence type="ECO:0000313" key="6">
    <source>
        <dbReference type="WormBase" id="SRAE_1000123800"/>
    </source>
</evidence>
<dbReference type="InterPro" id="IPR016130">
    <property type="entry name" value="Tyr_Pase_AS"/>
</dbReference>
<dbReference type="PROSITE" id="PS50056">
    <property type="entry name" value="TYR_PHOSPHATASE_2"/>
    <property type="match status" value="1"/>
</dbReference>
<evidence type="ECO:0000313" key="3">
    <source>
        <dbReference type="EMBL" id="CEF62972.2"/>
    </source>
</evidence>
<keyword evidence="3" id="KW-0675">Receptor</keyword>
<evidence type="ECO:0000259" key="1">
    <source>
        <dbReference type="PROSITE" id="PS50055"/>
    </source>
</evidence>
<reference evidence="3 4" key="1">
    <citation type="submission" date="2014-09" db="EMBL/GenBank/DDBJ databases">
        <authorList>
            <person name="Martin A.A."/>
        </authorList>
    </citation>
    <scope>NUCLEOTIDE SEQUENCE</scope>
    <source>
        <strain evidence="4">ED321</strain>
        <strain evidence="3">ED321 Heterogonic</strain>
    </source>
</reference>
<dbReference type="RefSeq" id="XP_024502174.1">
    <property type="nucleotide sequence ID" value="XM_024648169.1"/>
</dbReference>
<dbReference type="Pfam" id="PF00102">
    <property type="entry name" value="Y_phosphatase"/>
    <property type="match status" value="1"/>
</dbReference>
<dbReference type="EMBL" id="LN609528">
    <property type="protein sequence ID" value="CEF62972.2"/>
    <property type="molecule type" value="Genomic_DNA"/>
</dbReference>
<dbReference type="SMART" id="SM00194">
    <property type="entry name" value="PTPc"/>
    <property type="match status" value="1"/>
</dbReference>
<dbReference type="WormBase" id="SRAE_1000123800">
    <property type="protein sequence ID" value="SRP08981"/>
    <property type="gene ID" value="WBGene00257842"/>
</dbReference>
<dbReference type="GO" id="GO:0004725">
    <property type="term" value="F:protein tyrosine phosphatase activity"/>
    <property type="evidence" value="ECO:0007669"/>
    <property type="project" value="InterPro"/>
</dbReference>
<feature type="domain" description="Tyrosine-protein phosphatase" evidence="1">
    <location>
        <begin position="154"/>
        <end position="245"/>
    </location>
</feature>
<dbReference type="PROSITE" id="PS00383">
    <property type="entry name" value="TYR_PHOSPHATASE_1"/>
    <property type="match status" value="1"/>
</dbReference>
<dbReference type="InterPro" id="IPR052782">
    <property type="entry name" value="Oocyte-zygote_transition_reg"/>
</dbReference>
<evidence type="ECO:0000313" key="5">
    <source>
        <dbReference type="WBParaSite" id="SRAE_1000123800.1"/>
    </source>
</evidence>
<dbReference type="OrthoDB" id="10253954at2759"/>
<accession>A0A090L4C6</accession>
<feature type="domain" description="Tyrosine specific protein phosphatases" evidence="2">
    <location>
        <begin position="289"/>
        <end position="316"/>
    </location>
</feature>
<dbReference type="GeneID" id="36375337"/>
<evidence type="ECO:0000313" key="4">
    <source>
        <dbReference type="Proteomes" id="UP000035682"/>
    </source>
</evidence>
<dbReference type="SUPFAM" id="SSF52799">
    <property type="entry name" value="(Phosphotyrosine protein) phosphatases II"/>
    <property type="match status" value="1"/>
</dbReference>
<dbReference type="CTD" id="36375337"/>
<dbReference type="Proteomes" id="UP000035682">
    <property type="component" value="Unplaced"/>
</dbReference>
<dbReference type="PROSITE" id="PS50055">
    <property type="entry name" value="TYR_PHOSPHATASE_PTP"/>
    <property type="match status" value="1"/>
</dbReference>